<dbReference type="Proteomes" id="UP000076722">
    <property type="component" value="Unassembled WGS sequence"/>
</dbReference>
<proteinExistence type="predicted"/>
<sequence>MTRSLPVEIIARIFEFVRDDHPPGVFYPGQFREEERTLARLARLSRTFHYEATKALLSTTAIWMCERDQSKIDTYYDKQEEYWEERYVRYRGLDSDDPDGPDGPPPKVQRPMRFQKVLKKLQDLNRNPSLLSRHVRRVYISVNTSDYEALDHILPQLKTFLQHTTTLRHIHLQTGPQSDLEVVEFLTAELAGLAFATIQSIKVYFHKGMLGSDNYEQEEETYDFIASFMCSNPSLVDVDLKGMKTWPDTYSTSIGRLPRLKRFKGSMNLMESIELGELEELWIGWEKSDRSDAWGIKVLDLTPGTRYEHLRFLSFDLSGPFARLINLFDLLRCRHDFPHLELLSGCKLVLPMPAESLYKQRQTFWTKFPELKTIVAVWSGFGTPYEGPKLHNHEIDRTFHFIMKHLFPKLEGLELVDAHHESPGDSASYSLVFQCYRYNNDPYNLPRQFDYNIDSYKRPRVVDASIEARRFAELQIAEVFGSGIMGEDVNSEHWPPFPGTMDWLRHLLDDRKRQESREKYFADRRWAMW</sequence>
<evidence type="ECO:0000313" key="2">
    <source>
        <dbReference type="Proteomes" id="UP000076722"/>
    </source>
</evidence>
<keyword evidence="2" id="KW-1185">Reference proteome</keyword>
<dbReference type="AlphaFoldDB" id="A0A164YY15"/>
<reference evidence="1 2" key="1">
    <citation type="journal article" date="2016" name="Mol. Biol. Evol.">
        <title>Comparative Genomics of Early-Diverging Mushroom-Forming Fungi Provides Insights into the Origins of Lignocellulose Decay Capabilities.</title>
        <authorList>
            <person name="Nagy L.G."/>
            <person name="Riley R."/>
            <person name="Tritt A."/>
            <person name="Adam C."/>
            <person name="Daum C."/>
            <person name="Floudas D."/>
            <person name="Sun H."/>
            <person name="Yadav J.S."/>
            <person name="Pangilinan J."/>
            <person name="Larsson K.H."/>
            <person name="Matsuura K."/>
            <person name="Barry K."/>
            <person name="Labutti K."/>
            <person name="Kuo R."/>
            <person name="Ohm R.A."/>
            <person name="Bhattacharya S.S."/>
            <person name="Shirouzu T."/>
            <person name="Yoshinaga Y."/>
            <person name="Martin F.M."/>
            <person name="Grigoriev I.V."/>
            <person name="Hibbett D.S."/>
        </authorList>
    </citation>
    <scope>NUCLEOTIDE SEQUENCE [LARGE SCALE GENOMIC DNA]</scope>
    <source>
        <strain evidence="1 2">HHB9708</strain>
    </source>
</reference>
<gene>
    <name evidence="1" type="ORF">SISNIDRAFT_450138</name>
</gene>
<accession>A0A164YY15</accession>
<organism evidence="1 2">
    <name type="scientific">Sistotremastrum niveocremeum HHB9708</name>
    <dbReference type="NCBI Taxonomy" id="1314777"/>
    <lineage>
        <taxon>Eukaryota</taxon>
        <taxon>Fungi</taxon>
        <taxon>Dikarya</taxon>
        <taxon>Basidiomycota</taxon>
        <taxon>Agaricomycotina</taxon>
        <taxon>Agaricomycetes</taxon>
        <taxon>Sistotremastrales</taxon>
        <taxon>Sistotremastraceae</taxon>
        <taxon>Sertulicium</taxon>
        <taxon>Sertulicium niveocremeum</taxon>
    </lineage>
</organism>
<evidence type="ECO:0000313" key="1">
    <source>
        <dbReference type="EMBL" id="KZS97348.1"/>
    </source>
</evidence>
<name>A0A164YY15_9AGAM</name>
<protein>
    <submittedName>
        <fullName evidence="1">Uncharacterized protein</fullName>
    </submittedName>
</protein>
<dbReference type="EMBL" id="KV419397">
    <property type="protein sequence ID" value="KZS97348.1"/>
    <property type="molecule type" value="Genomic_DNA"/>
</dbReference>